<accession>A0ABR7UVM4</accession>
<gene>
    <name evidence="3" type="ORF">HPE56_01150</name>
</gene>
<evidence type="ECO:0000313" key="3">
    <source>
        <dbReference type="EMBL" id="MBD0776383.1"/>
    </source>
</evidence>
<dbReference type="Proteomes" id="UP001166021">
    <property type="component" value="Unassembled WGS sequence"/>
</dbReference>
<dbReference type="RefSeq" id="WP_188241932.1">
    <property type="nucleotide sequence ID" value="NZ_JABTCF010000001.1"/>
</dbReference>
<dbReference type="InterPro" id="IPR015943">
    <property type="entry name" value="WD40/YVTN_repeat-like_dom_sf"/>
</dbReference>
<evidence type="ECO:0008006" key="5">
    <source>
        <dbReference type="Google" id="ProtNLM"/>
    </source>
</evidence>
<protein>
    <recommendedName>
        <fullName evidence="5">WD40-like Beta Propeller Repeat</fullName>
    </recommendedName>
</protein>
<dbReference type="EMBL" id="JABTCF010000001">
    <property type="protein sequence ID" value="MBD0776383.1"/>
    <property type="molecule type" value="Genomic_DNA"/>
</dbReference>
<organism evidence="3 4">
    <name type="scientific">Maribacter aquimaris</name>
    <dbReference type="NCBI Taxonomy" id="2737171"/>
    <lineage>
        <taxon>Bacteria</taxon>
        <taxon>Pseudomonadati</taxon>
        <taxon>Bacteroidota</taxon>
        <taxon>Flavobacteriia</taxon>
        <taxon>Flavobacteriales</taxon>
        <taxon>Flavobacteriaceae</taxon>
        <taxon>Maribacter</taxon>
    </lineage>
</organism>
<name>A0ABR7UVM4_9FLAO</name>
<reference evidence="3" key="1">
    <citation type="submission" date="2020-05" db="EMBL/GenBank/DDBJ databases">
        <title>The draft genome sequence of Maribacter sp. ANRC-HE7.</title>
        <authorList>
            <person name="Mu L."/>
        </authorList>
    </citation>
    <scope>NUCLEOTIDE SEQUENCE</scope>
    <source>
        <strain evidence="3">ANRC-HE7</strain>
    </source>
</reference>
<dbReference type="Gene3D" id="2.130.10.10">
    <property type="entry name" value="YVTN repeat-like/Quinoprotein amine dehydrogenase"/>
    <property type="match status" value="1"/>
</dbReference>
<feature type="chain" id="PRO_5045209334" description="WD40-like Beta Propeller Repeat" evidence="2">
    <location>
        <begin position="22"/>
        <end position="445"/>
    </location>
</feature>
<proteinExistence type="predicted"/>
<keyword evidence="2" id="KW-0732">Signal</keyword>
<feature type="signal peptide" evidence="2">
    <location>
        <begin position="1"/>
        <end position="21"/>
    </location>
</feature>
<evidence type="ECO:0000313" key="4">
    <source>
        <dbReference type="Proteomes" id="UP001166021"/>
    </source>
</evidence>
<feature type="region of interest" description="Disordered" evidence="1">
    <location>
        <begin position="33"/>
        <end position="58"/>
    </location>
</feature>
<comment type="caution">
    <text evidence="3">The sequence shown here is derived from an EMBL/GenBank/DDBJ whole genome shotgun (WGS) entry which is preliminary data.</text>
</comment>
<dbReference type="SUPFAM" id="SSF82171">
    <property type="entry name" value="DPP6 N-terminal domain-like"/>
    <property type="match status" value="1"/>
</dbReference>
<evidence type="ECO:0000256" key="1">
    <source>
        <dbReference type="SAM" id="MobiDB-lite"/>
    </source>
</evidence>
<sequence length="445" mass="49091">MRKLKIHLWLLGLACAINSCSDDNLAQMTTEAIEEQETETPDDTPDEEGEANDENESTVDVATELTANDLSPHPMQDIAKPEYLETIVDPSFGTIIRRISDAGNGGVIKPMYSTIQAWNADETRMILYDQTHGVHQLLNGMDYTFIKNLDDVRPDDLEQLFWDFNDPDILYYLDATTDDFIKYTVSTGGKETMVNLKELSGCDGSISMGDDVQMMSWDSDVIGFRCNNDTSYAYRFSTEQLTTIHLDDVNYTAAMPAPSGNLFYHNVSSYDVNGDLKARLNKSGVEHSCLGRMANGTDTDFSVSFSEGPNGGCQGNIIAYDLNTGECIPVISEDLGYDYPKSGTHISAVAHKNPGWVAASMMGFEQDGQSLLDQELVIAKVAPGSVEVYRIGHHRADEDEFDYWGEPHAVISPTGTRVLFGSDWSGSDDGMSVESYVVELPSFIP</sequence>
<keyword evidence="4" id="KW-1185">Reference proteome</keyword>
<evidence type="ECO:0000256" key="2">
    <source>
        <dbReference type="SAM" id="SignalP"/>
    </source>
</evidence>
<feature type="compositionally biased region" description="Acidic residues" evidence="1">
    <location>
        <begin position="33"/>
        <end position="57"/>
    </location>
</feature>